<dbReference type="Proteomes" id="UP000887565">
    <property type="component" value="Unplaced"/>
</dbReference>
<reference evidence="2" key="1">
    <citation type="submission" date="2022-11" db="UniProtKB">
        <authorList>
            <consortium name="WormBaseParasite"/>
        </authorList>
    </citation>
    <scope>IDENTIFICATION</scope>
</reference>
<dbReference type="AlphaFoldDB" id="A0A915JHI0"/>
<evidence type="ECO:0000313" key="1">
    <source>
        <dbReference type="Proteomes" id="UP000887565"/>
    </source>
</evidence>
<accession>A0A915JHI0</accession>
<keyword evidence="1" id="KW-1185">Reference proteome</keyword>
<dbReference type="WBParaSite" id="nRc.2.0.1.t25580-RA">
    <property type="protein sequence ID" value="nRc.2.0.1.t25580-RA"/>
    <property type="gene ID" value="nRc.2.0.1.g25580"/>
</dbReference>
<evidence type="ECO:0000313" key="2">
    <source>
        <dbReference type="WBParaSite" id="nRc.2.0.1.t25580-RA"/>
    </source>
</evidence>
<organism evidence="1 2">
    <name type="scientific">Romanomermis culicivorax</name>
    <name type="common">Nematode worm</name>
    <dbReference type="NCBI Taxonomy" id="13658"/>
    <lineage>
        <taxon>Eukaryota</taxon>
        <taxon>Metazoa</taxon>
        <taxon>Ecdysozoa</taxon>
        <taxon>Nematoda</taxon>
        <taxon>Enoplea</taxon>
        <taxon>Dorylaimia</taxon>
        <taxon>Mermithida</taxon>
        <taxon>Mermithoidea</taxon>
        <taxon>Mermithidae</taxon>
        <taxon>Romanomermis</taxon>
    </lineage>
</organism>
<name>A0A915JHI0_ROMCU</name>
<sequence>MEVSGVFAGESFYASQSDRSQKLWPKQSNKPCFFQKYNSVQNNYGRRGQADHIPFVLYELCEICNKSTKPHPAACYPDHSSEPVVQFGYPCVSGTKLKTYCAGDFSCVATYKDSPDSYEKRPLMTCDK</sequence>
<protein>
    <submittedName>
        <fullName evidence="2">Uncharacterized protein</fullName>
    </submittedName>
</protein>
<proteinExistence type="predicted"/>